<sequence>MNEALNGGGRLPDVKVHVVHGNTLTSTFILNEIPKDIGECQDGDYPYHSNDKDSKRNLEIHASIGQVYKSELKENGKWVVVKVCLLRQALQILRCLWKKLIWF</sequence>
<gene>
    <name evidence="1" type="ORF">Tci_046897</name>
</gene>
<reference evidence="1" key="1">
    <citation type="journal article" date="2019" name="Sci. Rep.">
        <title>Draft genome of Tanacetum cinerariifolium, the natural source of mosquito coil.</title>
        <authorList>
            <person name="Yamashiro T."/>
            <person name="Shiraishi A."/>
            <person name="Satake H."/>
            <person name="Nakayama K."/>
        </authorList>
    </citation>
    <scope>NUCLEOTIDE SEQUENCE</scope>
</reference>
<organism evidence="1">
    <name type="scientific">Tanacetum cinerariifolium</name>
    <name type="common">Dalmatian daisy</name>
    <name type="synonym">Chrysanthemum cinerariifolium</name>
    <dbReference type="NCBI Taxonomy" id="118510"/>
    <lineage>
        <taxon>Eukaryota</taxon>
        <taxon>Viridiplantae</taxon>
        <taxon>Streptophyta</taxon>
        <taxon>Embryophyta</taxon>
        <taxon>Tracheophyta</taxon>
        <taxon>Spermatophyta</taxon>
        <taxon>Magnoliopsida</taxon>
        <taxon>eudicotyledons</taxon>
        <taxon>Gunneridae</taxon>
        <taxon>Pentapetalae</taxon>
        <taxon>asterids</taxon>
        <taxon>campanulids</taxon>
        <taxon>Asterales</taxon>
        <taxon>Asteraceae</taxon>
        <taxon>Asteroideae</taxon>
        <taxon>Anthemideae</taxon>
        <taxon>Anthemidinae</taxon>
        <taxon>Tanacetum</taxon>
    </lineage>
</organism>
<evidence type="ECO:0000313" key="1">
    <source>
        <dbReference type="EMBL" id="GEU74919.1"/>
    </source>
</evidence>
<proteinExistence type="predicted"/>
<dbReference type="EMBL" id="BKCJ010006977">
    <property type="protein sequence ID" value="GEU74919.1"/>
    <property type="molecule type" value="Genomic_DNA"/>
</dbReference>
<dbReference type="AlphaFoldDB" id="A0A6L2MNH7"/>
<protein>
    <submittedName>
        <fullName evidence="1">Protein eceriferum 3-like</fullName>
    </submittedName>
</protein>
<name>A0A6L2MNH7_TANCI</name>
<accession>A0A6L2MNH7</accession>
<comment type="caution">
    <text evidence="1">The sequence shown here is derived from an EMBL/GenBank/DDBJ whole genome shotgun (WGS) entry which is preliminary data.</text>
</comment>